<reference evidence="3" key="1">
    <citation type="journal article" date="2019" name="Int. J. Syst. Evol. Microbiol.">
        <title>The Global Catalogue of Microorganisms (GCM) 10K type strain sequencing project: providing services to taxonomists for standard genome sequencing and annotation.</title>
        <authorList>
            <consortium name="The Broad Institute Genomics Platform"/>
            <consortium name="The Broad Institute Genome Sequencing Center for Infectious Disease"/>
            <person name="Wu L."/>
            <person name="Ma J."/>
        </authorList>
    </citation>
    <scope>NUCLEOTIDE SEQUENCE [LARGE SCALE GENOMIC DNA]</scope>
    <source>
        <strain evidence="3">DT92</strain>
    </source>
</reference>
<gene>
    <name evidence="2" type="ORF">ACFSJT_03245</name>
</gene>
<dbReference type="Gene3D" id="2.120.10.30">
    <property type="entry name" value="TolB, C-terminal domain"/>
    <property type="match status" value="1"/>
</dbReference>
<sequence length="291" mass="33081">MRNILVISLLATLFASSQSNTEVYLFDINNKNNTPGLSNQRNISNNEGYDNQPSFYNDDIVLFSSTRDSETDIAAYNIRDKKTNWITDTPDGSEYSPIKIPNQKRVSAIRLDNDGKQRLYTYDYKTGKSTVLLESLKVGYHTWFNKYIIVSSVLEDEAMSLVISNIKDNTSYTFQKKVGRSLHRIPNSKLISYISKENDTWEIKSLDPISGATKKIINTIPEAEDMCWLINGTILMGKGNTIYKFNPSKDIDWSVFYTFDNPEMQQITRLASNSNSSKLAVVSERSSEGNH</sequence>
<dbReference type="Proteomes" id="UP001597344">
    <property type="component" value="Unassembled WGS sequence"/>
</dbReference>
<evidence type="ECO:0000256" key="1">
    <source>
        <dbReference type="SAM" id="SignalP"/>
    </source>
</evidence>
<comment type="caution">
    <text evidence="2">The sequence shown here is derived from an EMBL/GenBank/DDBJ whole genome shotgun (WGS) entry which is preliminary data.</text>
</comment>
<dbReference type="EMBL" id="JBHUHY010000002">
    <property type="protein sequence ID" value="MFD2185792.1"/>
    <property type="molecule type" value="Genomic_DNA"/>
</dbReference>
<name>A0ABW5AV25_9FLAO</name>
<evidence type="ECO:0000313" key="2">
    <source>
        <dbReference type="EMBL" id="MFD2185792.1"/>
    </source>
</evidence>
<dbReference type="SUPFAM" id="SSF69304">
    <property type="entry name" value="Tricorn protease N-terminal domain"/>
    <property type="match status" value="1"/>
</dbReference>
<feature type="signal peptide" evidence="1">
    <location>
        <begin position="1"/>
        <end position="21"/>
    </location>
</feature>
<accession>A0ABW5AV25</accession>
<proteinExistence type="predicted"/>
<protein>
    <submittedName>
        <fullName evidence="2">TolB family protein</fullName>
    </submittedName>
</protein>
<feature type="chain" id="PRO_5046440651" evidence="1">
    <location>
        <begin position="22"/>
        <end position="291"/>
    </location>
</feature>
<evidence type="ECO:0000313" key="3">
    <source>
        <dbReference type="Proteomes" id="UP001597344"/>
    </source>
</evidence>
<keyword evidence="3" id="KW-1185">Reference proteome</keyword>
<keyword evidence="1" id="KW-0732">Signal</keyword>
<dbReference type="RefSeq" id="WP_378318761.1">
    <property type="nucleotide sequence ID" value="NZ_JBHUHY010000002.1"/>
</dbReference>
<dbReference type="InterPro" id="IPR011042">
    <property type="entry name" value="6-blade_b-propeller_TolB-like"/>
</dbReference>
<organism evidence="2 3">
    <name type="scientific">Aquimarina celericrescens</name>
    <dbReference type="NCBI Taxonomy" id="1964542"/>
    <lineage>
        <taxon>Bacteria</taxon>
        <taxon>Pseudomonadati</taxon>
        <taxon>Bacteroidota</taxon>
        <taxon>Flavobacteriia</taxon>
        <taxon>Flavobacteriales</taxon>
        <taxon>Flavobacteriaceae</taxon>
        <taxon>Aquimarina</taxon>
    </lineage>
</organism>